<proteinExistence type="inferred from homology"/>
<evidence type="ECO:0000256" key="2">
    <source>
        <dbReference type="ARBA" id="ARBA00022692"/>
    </source>
</evidence>
<dbReference type="Pfam" id="PF05105">
    <property type="entry name" value="Phage_holin_4_1"/>
    <property type="match status" value="1"/>
</dbReference>
<gene>
    <name evidence="7" type="ORF">SD71_00635</name>
</gene>
<keyword evidence="8" id="KW-1185">Reference proteome</keyword>
<evidence type="ECO:0000256" key="1">
    <source>
        <dbReference type="ARBA" id="ARBA00004141"/>
    </source>
</evidence>
<keyword evidence="2 6" id="KW-0812">Transmembrane</keyword>
<dbReference type="InterPro" id="IPR006480">
    <property type="entry name" value="Phage_holin_4_1"/>
</dbReference>
<dbReference type="EMBL" id="JXAL01000001">
    <property type="protein sequence ID" value="KIL37713.1"/>
    <property type="molecule type" value="Genomic_DNA"/>
</dbReference>
<keyword evidence="4 6" id="KW-0472">Membrane</keyword>
<evidence type="ECO:0000313" key="8">
    <source>
        <dbReference type="Proteomes" id="UP000054526"/>
    </source>
</evidence>
<keyword evidence="3 6" id="KW-1133">Transmembrane helix</keyword>
<sequence length="125" mass="13596">MGSILLGSTMTFAFGQWTETLTLLSVLIAIDYITGVTAAIRDGSGLDSKVGFWGLFKKGLILLVVLLAHRVDVLLGTEMVMGGAVYFYIVNELLSVIENFGRIGVPLPPSLRKVIQILRDRVGKE</sequence>
<dbReference type="Proteomes" id="UP000054526">
    <property type="component" value="Unassembled WGS sequence"/>
</dbReference>
<evidence type="ECO:0000313" key="7">
    <source>
        <dbReference type="EMBL" id="KIL37713.1"/>
    </source>
</evidence>
<comment type="similarity">
    <text evidence="5">Belongs to the bacteriophage holin family. Cp-1 holin subfamily.</text>
</comment>
<evidence type="ECO:0000256" key="3">
    <source>
        <dbReference type="ARBA" id="ARBA00022989"/>
    </source>
</evidence>
<evidence type="ECO:0000256" key="6">
    <source>
        <dbReference type="SAM" id="Phobius"/>
    </source>
</evidence>
<reference evidence="7 8" key="1">
    <citation type="submission" date="2014-12" db="EMBL/GenBank/DDBJ databases">
        <title>Draft genome sequence of Cohnella kolymensis strain B-2846.</title>
        <authorList>
            <person name="Karlyshev A.V."/>
            <person name="Kudryashova E.B."/>
        </authorList>
    </citation>
    <scope>NUCLEOTIDE SEQUENCE [LARGE SCALE GENOMIC DNA]</scope>
    <source>
        <strain evidence="7 8">VKM B-2846</strain>
    </source>
</reference>
<organism evidence="7 8">
    <name type="scientific">Cohnella kolymensis</name>
    <dbReference type="NCBI Taxonomy" id="1590652"/>
    <lineage>
        <taxon>Bacteria</taxon>
        <taxon>Bacillati</taxon>
        <taxon>Bacillota</taxon>
        <taxon>Bacilli</taxon>
        <taxon>Bacillales</taxon>
        <taxon>Paenibacillaceae</taxon>
        <taxon>Cohnella</taxon>
    </lineage>
</organism>
<name>A0ABR5AAK3_9BACL</name>
<protein>
    <submittedName>
        <fullName evidence="7">Holin</fullName>
    </submittedName>
</protein>
<dbReference type="NCBIfam" id="TIGR01593">
    <property type="entry name" value="holin_tox_secr"/>
    <property type="match status" value="1"/>
</dbReference>
<evidence type="ECO:0000256" key="5">
    <source>
        <dbReference type="ARBA" id="ARBA00023600"/>
    </source>
</evidence>
<feature type="transmembrane region" description="Helical" evidence="6">
    <location>
        <begin position="20"/>
        <end position="40"/>
    </location>
</feature>
<accession>A0ABR5AAK3</accession>
<comment type="subcellular location">
    <subcellularLocation>
        <location evidence="1">Membrane</location>
        <topology evidence="1">Multi-pass membrane protein</topology>
    </subcellularLocation>
</comment>
<comment type="caution">
    <text evidence="7">The sequence shown here is derived from an EMBL/GenBank/DDBJ whole genome shotgun (WGS) entry which is preliminary data.</text>
</comment>
<evidence type="ECO:0000256" key="4">
    <source>
        <dbReference type="ARBA" id="ARBA00023136"/>
    </source>
</evidence>